<accession>A0A917ANN8</accession>
<comment type="caution">
    <text evidence="2">The sequence shown here is derived from an EMBL/GenBank/DDBJ whole genome shotgun (WGS) entry which is preliminary data.</text>
</comment>
<evidence type="ECO:0000313" key="3">
    <source>
        <dbReference type="Proteomes" id="UP000606730"/>
    </source>
</evidence>
<proteinExistence type="predicted"/>
<dbReference type="AlphaFoldDB" id="A0A917ANN8"/>
<keyword evidence="1" id="KW-0472">Membrane</keyword>
<reference evidence="2" key="2">
    <citation type="submission" date="2020-09" db="EMBL/GenBank/DDBJ databases">
        <authorList>
            <person name="Sun Q."/>
            <person name="Zhou Y."/>
        </authorList>
    </citation>
    <scope>NUCLEOTIDE SEQUENCE</scope>
    <source>
        <strain evidence="2">CGMCC 1.16012</strain>
    </source>
</reference>
<reference evidence="2" key="1">
    <citation type="journal article" date="2014" name="Int. J. Syst. Evol. Microbiol.">
        <title>Complete genome sequence of Corynebacterium casei LMG S-19264T (=DSM 44701T), isolated from a smear-ripened cheese.</title>
        <authorList>
            <consortium name="US DOE Joint Genome Institute (JGI-PGF)"/>
            <person name="Walter F."/>
            <person name="Albersmeier A."/>
            <person name="Kalinowski J."/>
            <person name="Ruckert C."/>
        </authorList>
    </citation>
    <scope>NUCLEOTIDE SEQUENCE</scope>
    <source>
        <strain evidence="2">CGMCC 1.16012</strain>
    </source>
</reference>
<evidence type="ECO:0000313" key="2">
    <source>
        <dbReference type="EMBL" id="GGE60410.1"/>
    </source>
</evidence>
<dbReference type="EMBL" id="BMKN01000003">
    <property type="protein sequence ID" value="GGE60410.1"/>
    <property type="molecule type" value="Genomic_DNA"/>
</dbReference>
<dbReference type="RefSeq" id="WP_095595509.1">
    <property type="nucleotide sequence ID" value="NZ_BMKN01000003.1"/>
</dbReference>
<feature type="transmembrane region" description="Helical" evidence="1">
    <location>
        <begin position="46"/>
        <end position="64"/>
    </location>
</feature>
<organism evidence="2 3">
    <name type="scientific">Actibacterium pelagium</name>
    <dbReference type="NCBI Taxonomy" id="2029103"/>
    <lineage>
        <taxon>Bacteria</taxon>
        <taxon>Pseudomonadati</taxon>
        <taxon>Pseudomonadota</taxon>
        <taxon>Alphaproteobacteria</taxon>
        <taxon>Rhodobacterales</taxon>
        <taxon>Roseobacteraceae</taxon>
        <taxon>Actibacterium</taxon>
    </lineage>
</organism>
<gene>
    <name evidence="2" type="ORF">GCM10011517_29930</name>
</gene>
<dbReference type="Proteomes" id="UP000606730">
    <property type="component" value="Unassembled WGS sequence"/>
</dbReference>
<keyword evidence="1" id="KW-0812">Transmembrane</keyword>
<keyword evidence="1" id="KW-1133">Transmembrane helix</keyword>
<name>A0A917ANN8_9RHOB</name>
<evidence type="ECO:0000256" key="1">
    <source>
        <dbReference type="SAM" id="Phobius"/>
    </source>
</evidence>
<dbReference type="OrthoDB" id="7866534at2"/>
<keyword evidence="3" id="KW-1185">Reference proteome</keyword>
<protein>
    <submittedName>
        <fullName evidence="2">Uncharacterized protein</fullName>
    </submittedName>
</protein>
<sequence>MNDPQHDIFVKRLKRVERLNRRGAGFEAAGTLGRSYYSKRARKRSLWGPVIVAAVAFVVLKAIMVQQMGAFDYQARIESLRTGSTVEQVGAFVLQADPATLWLSEQINNLALASVADE</sequence>